<dbReference type="STRING" id="933388.S8AW55"/>
<dbReference type="HOGENOM" id="CLU_047332_2_0_1"/>
<dbReference type="AlphaFoldDB" id="S8AW55"/>
<dbReference type="Proteomes" id="UP000019376">
    <property type="component" value="Unassembled WGS sequence"/>
</dbReference>
<dbReference type="eggNOG" id="KOG2265">
    <property type="taxonomic scope" value="Eukaryota"/>
</dbReference>
<evidence type="ECO:0000256" key="4">
    <source>
        <dbReference type="ARBA" id="ARBA00068398"/>
    </source>
</evidence>
<dbReference type="Gene3D" id="2.60.40.790">
    <property type="match status" value="1"/>
</dbReference>
<sequence length="200" mass="22629">MSSSAPEQDLSPADLARRDQEEKDRKAREAAEQAQLPYQWTQTIRDVDITAPIPANIKGRDMDVSLTKTKIRVAIKGQEPIIEGDLPHAILVDESSWTLETTSKPPGKEVSIHLDKVNKMEWWAHVVKTAPKIDVSKITPENSSLSDLDGETRAMVEKMMYDQRQKEMGAPTSDEQKKMDLLKKFQEQHPEMDFSNAKMG</sequence>
<evidence type="ECO:0000256" key="1">
    <source>
        <dbReference type="ARBA" id="ARBA00004496"/>
    </source>
</evidence>
<comment type="subcellular location">
    <subcellularLocation>
        <location evidence="1">Cytoplasm</location>
    </subcellularLocation>
</comment>
<dbReference type="CDD" id="cd06467">
    <property type="entry name" value="p23_NUDC_like"/>
    <property type="match status" value="1"/>
</dbReference>
<dbReference type="Pfam" id="PF04969">
    <property type="entry name" value="CS"/>
    <property type="match status" value="1"/>
</dbReference>
<evidence type="ECO:0000256" key="5">
    <source>
        <dbReference type="SAM" id="MobiDB-lite"/>
    </source>
</evidence>
<dbReference type="EMBL" id="KB644412">
    <property type="protein sequence ID" value="EPS30488.1"/>
    <property type="molecule type" value="Genomic_DNA"/>
</dbReference>
<dbReference type="PANTHER" id="PTHR12356:SF3">
    <property type="entry name" value="NUCLEAR MIGRATION PROTEIN NUDC"/>
    <property type="match status" value="1"/>
</dbReference>
<dbReference type="SUPFAM" id="SSF49764">
    <property type="entry name" value="HSP20-like chaperones"/>
    <property type="match status" value="1"/>
</dbReference>
<comment type="function">
    <text evidence="3">Required for nuclear movement. May interact between microtubules and nuclei and/or may be involved in the generation of force used to move nuclei during interphase.</text>
</comment>
<feature type="compositionally biased region" description="Basic and acidic residues" evidence="5">
    <location>
        <begin position="15"/>
        <end position="31"/>
    </location>
</feature>
<protein>
    <recommendedName>
        <fullName evidence="4">Nuclear movement protein nudC</fullName>
    </recommendedName>
</protein>
<keyword evidence="8" id="KW-1185">Reference proteome</keyword>
<dbReference type="PROSITE" id="PS51203">
    <property type="entry name" value="CS"/>
    <property type="match status" value="1"/>
</dbReference>
<proteinExistence type="predicted"/>
<dbReference type="InterPro" id="IPR008978">
    <property type="entry name" value="HSP20-like_chaperone"/>
</dbReference>
<evidence type="ECO:0000256" key="2">
    <source>
        <dbReference type="ARBA" id="ARBA00022490"/>
    </source>
</evidence>
<dbReference type="InterPro" id="IPR007052">
    <property type="entry name" value="CS_dom"/>
</dbReference>
<accession>S8AW55</accession>
<dbReference type="GO" id="GO:0051082">
    <property type="term" value="F:unfolded protein binding"/>
    <property type="evidence" value="ECO:0007669"/>
    <property type="project" value="TreeGrafter"/>
</dbReference>
<keyword evidence="2" id="KW-0963">Cytoplasm</keyword>
<gene>
    <name evidence="7" type="ORF">PDE_05439</name>
</gene>
<feature type="domain" description="CS" evidence="6">
    <location>
        <begin position="33"/>
        <end position="127"/>
    </location>
</feature>
<dbReference type="OrthoDB" id="416217at2759"/>
<evidence type="ECO:0000256" key="3">
    <source>
        <dbReference type="ARBA" id="ARBA00059400"/>
    </source>
</evidence>
<reference evidence="7 8" key="1">
    <citation type="journal article" date="2013" name="PLoS ONE">
        <title>Genomic and secretomic analyses reveal unique features of the lignocellulolytic enzyme system of Penicillium decumbens.</title>
        <authorList>
            <person name="Liu G."/>
            <person name="Zhang L."/>
            <person name="Wei X."/>
            <person name="Zou G."/>
            <person name="Qin Y."/>
            <person name="Ma L."/>
            <person name="Li J."/>
            <person name="Zheng H."/>
            <person name="Wang S."/>
            <person name="Wang C."/>
            <person name="Xun L."/>
            <person name="Zhao G.-P."/>
            <person name="Zhou Z."/>
            <person name="Qu Y."/>
        </authorList>
    </citation>
    <scope>NUCLEOTIDE SEQUENCE [LARGE SCALE GENOMIC DNA]</scope>
    <source>
        <strain evidence="8">114-2 / CGMCC 5302</strain>
    </source>
</reference>
<dbReference type="PANTHER" id="PTHR12356">
    <property type="entry name" value="NUCLEAR MOVEMENT PROTEIN NUDC"/>
    <property type="match status" value="1"/>
</dbReference>
<evidence type="ECO:0000313" key="7">
    <source>
        <dbReference type="EMBL" id="EPS30488.1"/>
    </source>
</evidence>
<dbReference type="GO" id="GO:0006457">
    <property type="term" value="P:protein folding"/>
    <property type="evidence" value="ECO:0007669"/>
    <property type="project" value="TreeGrafter"/>
</dbReference>
<dbReference type="GO" id="GO:0005737">
    <property type="term" value="C:cytoplasm"/>
    <property type="evidence" value="ECO:0007669"/>
    <property type="project" value="UniProtKB-SubCell"/>
</dbReference>
<name>S8AW55_PENO1</name>
<dbReference type="PhylomeDB" id="S8AW55"/>
<dbReference type="InterPro" id="IPR037898">
    <property type="entry name" value="NudC_fam"/>
</dbReference>
<evidence type="ECO:0000259" key="6">
    <source>
        <dbReference type="PROSITE" id="PS51203"/>
    </source>
</evidence>
<evidence type="ECO:0000313" key="8">
    <source>
        <dbReference type="Proteomes" id="UP000019376"/>
    </source>
</evidence>
<dbReference type="FunFam" id="2.60.40.790:FF:000001">
    <property type="entry name" value="Nuclear migration protein nudC"/>
    <property type="match status" value="1"/>
</dbReference>
<feature type="region of interest" description="Disordered" evidence="5">
    <location>
        <begin position="1"/>
        <end position="34"/>
    </location>
</feature>
<organism evidence="7 8">
    <name type="scientific">Penicillium oxalicum (strain 114-2 / CGMCC 5302)</name>
    <name type="common">Penicillium decumbens</name>
    <dbReference type="NCBI Taxonomy" id="933388"/>
    <lineage>
        <taxon>Eukaryota</taxon>
        <taxon>Fungi</taxon>
        <taxon>Dikarya</taxon>
        <taxon>Ascomycota</taxon>
        <taxon>Pezizomycotina</taxon>
        <taxon>Eurotiomycetes</taxon>
        <taxon>Eurotiomycetidae</taxon>
        <taxon>Eurotiales</taxon>
        <taxon>Aspergillaceae</taxon>
        <taxon>Penicillium</taxon>
    </lineage>
</organism>